<dbReference type="eggNOG" id="COG0223">
    <property type="taxonomic scope" value="Bacteria"/>
</dbReference>
<organism evidence="8 9">
    <name type="scientific">Microbacterium oleivorans</name>
    <dbReference type="NCBI Taxonomy" id="273677"/>
    <lineage>
        <taxon>Bacteria</taxon>
        <taxon>Bacillati</taxon>
        <taxon>Actinomycetota</taxon>
        <taxon>Actinomycetes</taxon>
        <taxon>Micrococcales</taxon>
        <taxon>Microbacteriaceae</taxon>
        <taxon>Microbacterium</taxon>
    </lineage>
</organism>
<comment type="function">
    <text evidence="5">Attaches a formyl group to the free amino group of methionyl-tRNA(fMet). The formyl group appears to play a dual role in the initiator identity of N-formylmethionyl-tRNA by promoting its recognition by IF2 and preventing the misappropriation of this tRNA by the elongation apparatus.</text>
</comment>
<dbReference type="Proteomes" id="UP000024001">
    <property type="component" value="Unassembled WGS sequence"/>
</dbReference>
<evidence type="ECO:0000256" key="4">
    <source>
        <dbReference type="ARBA" id="ARBA00022917"/>
    </source>
</evidence>
<dbReference type="PATRIC" id="fig|273677.3.peg.374"/>
<comment type="catalytic activity">
    <reaction evidence="5">
        <text>L-methionyl-tRNA(fMet) + (6R)-10-formyltetrahydrofolate = N-formyl-L-methionyl-tRNA(fMet) + (6S)-5,6,7,8-tetrahydrofolate + H(+)</text>
        <dbReference type="Rhea" id="RHEA:24380"/>
        <dbReference type="Rhea" id="RHEA-COMP:9952"/>
        <dbReference type="Rhea" id="RHEA-COMP:9953"/>
        <dbReference type="ChEBI" id="CHEBI:15378"/>
        <dbReference type="ChEBI" id="CHEBI:57453"/>
        <dbReference type="ChEBI" id="CHEBI:78530"/>
        <dbReference type="ChEBI" id="CHEBI:78844"/>
        <dbReference type="ChEBI" id="CHEBI:195366"/>
        <dbReference type="EC" id="2.1.2.9"/>
    </reaction>
</comment>
<keyword evidence="9" id="KW-1185">Reference proteome</keyword>
<evidence type="ECO:0000313" key="9">
    <source>
        <dbReference type="Proteomes" id="UP000024001"/>
    </source>
</evidence>
<dbReference type="Pfam" id="PF02911">
    <property type="entry name" value="Formyl_trans_C"/>
    <property type="match status" value="1"/>
</dbReference>
<proteinExistence type="inferred from homology"/>
<comment type="similarity">
    <text evidence="1 5">Belongs to the Fmt family.</text>
</comment>
<keyword evidence="4 5" id="KW-0648">Protein biosynthesis</keyword>
<evidence type="ECO:0000256" key="5">
    <source>
        <dbReference type="HAMAP-Rule" id="MF_00182"/>
    </source>
</evidence>
<dbReference type="Gene3D" id="3.40.50.12230">
    <property type="match status" value="1"/>
</dbReference>
<dbReference type="InterPro" id="IPR002376">
    <property type="entry name" value="Formyl_transf_N"/>
</dbReference>
<dbReference type="GO" id="GO:0005829">
    <property type="term" value="C:cytosol"/>
    <property type="evidence" value="ECO:0007669"/>
    <property type="project" value="TreeGrafter"/>
</dbReference>
<dbReference type="SUPFAM" id="SSF50486">
    <property type="entry name" value="FMT C-terminal domain-like"/>
    <property type="match status" value="1"/>
</dbReference>
<dbReference type="EMBL" id="JFYO01000001">
    <property type="protein sequence ID" value="EZP29760.1"/>
    <property type="molecule type" value="Genomic_DNA"/>
</dbReference>
<evidence type="ECO:0000259" key="7">
    <source>
        <dbReference type="Pfam" id="PF02911"/>
    </source>
</evidence>
<evidence type="ECO:0000256" key="3">
    <source>
        <dbReference type="ARBA" id="ARBA00022679"/>
    </source>
</evidence>
<accession>A0A031G1J7</accession>
<dbReference type="Pfam" id="PF00551">
    <property type="entry name" value="Formyl_trans_N"/>
    <property type="match status" value="1"/>
</dbReference>
<dbReference type="InterPro" id="IPR041711">
    <property type="entry name" value="Met-tRNA-FMT_N"/>
</dbReference>
<name>A0A031G1J7_9MICO</name>
<feature type="domain" description="Formyl transferase C-terminal" evidence="7">
    <location>
        <begin position="201"/>
        <end position="296"/>
    </location>
</feature>
<gene>
    <name evidence="5 8" type="primary">fmt</name>
    <name evidence="8" type="ORF">BW34_00384</name>
</gene>
<dbReference type="CDD" id="cd08704">
    <property type="entry name" value="Met_tRNA_FMT_C"/>
    <property type="match status" value="1"/>
</dbReference>
<evidence type="ECO:0000259" key="6">
    <source>
        <dbReference type="Pfam" id="PF00551"/>
    </source>
</evidence>
<comment type="caution">
    <text evidence="8">The sequence shown here is derived from an EMBL/GenBank/DDBJ whole genome shotgun (WGS) entry which is preliminary data.</text>
</comment>
<dbReference type="CDD" id="cd08646">
    <property type="entry name" value="FMT_core_Met-tRNA-FMT_N"/>
    <property type="match status" value="1"/>
</dbReference>
<dbReference type="SUPFAM" id="SSF53328">
    <property type="entry name" value="Formyltransferase"/>
    <property type="match status" value="1"/>
</dbReference>
<dbReference type="InterPro" id="IPR011034">
    <property type="entry name" value="Formyl_transferase-like_C_sf"/>
</dbReference>
<reference evidence="8 9" key="1">
    <citation type="submission" date="2014-03" db="EMBL/GenBank/DDBJ databases">
        <title>Draft Genome Sequences of 13 Willow Endophytes.</title>
        <authorList>
            <person name="Gan H.Y."/>
            <person name="Gan H.M."/>
            <person name="Savka M.A."/>
            <person name="Hudson A.O."/>
        </authorList>
    </citation>
    <scope>NUCLEOTIDE SEQUENCE [LARGE SCALE GENOMIC DNA]</scope>
    <source>
        <strain evidence="8 9">RIT293</strain>
    </source>
</reference>
<sequence length="310" mass="32066">MRVVFAGTPDPAVPSLRALAASSHEVVGVVTRRDAPIGRKRVMTPSPVAVAAAELGLPIIKADRLDEVATAEISALDAELGVIVAYGGLVREPLLSTPSHGWINLHFSLLPRWRGAAPVQHALIAGDRVAGAAVFQLVSALDAGDVFEELRYNVPRGATAGDVLADLATSGADLVTRVVDAIADGTAVATPQSGEATLAPKLTQADGALDLSQPADRVVDRFRGTTPEPGAHVSLDGQRVKVLAALRGADTTLEPGRIALVERDVLVGTGEGTVLLKTVQPAGKGPMAAADWWRGLRSDDPRLDLPGAAS</sequence>
<evidence type="ECO:0000313" key="8">
    <source>
        <dbReference type="EMBL" id="EZP29760.1"/>
    </source>
</evidence>
<dbReference type="RefSeq" id="WP_036308984.1">
    <property type="nucleotide sequence ID" value="NZ_JFYO01000001.1"/>
</dbReference>
<dbReference type="InterPro" id="IPR005793">
    <property type="entry name" value="Formyl_trans_C"/>
</dbReference>
<evidence type="ECO:0000256" key="1">
    <source>
        <dbReference type="ARBA" id="ARBA00010699"/>
    </source>
</evidence>
<dbReference type="PANTHER" id="PTHR11138">
    <property type="entry name" value="METHIONYL-TRNA FORMYLTRANSFERASE"/>
    <property type="match status" value="1"/>
</dbReference>
<dbReference type="InterPro" id="IPR036477">
    <property type="entry name" value="Formyl_transf_N_sf"/>
</dbReference>
<dbReference type="OrthoDB" id="9802815at2"/>
<dbReference type="EC" id="2.1.2.9" evidence="2 5"/>
<feature type="domain" description="Formyl transferase N-terminal" evidence="6">
    <location>
        <begin position="1"/>
        <end position="178"/>
    </location>
</feature>
<dbReference type="InterPro" id="IPR044135">
    <property type="entry name" value="Met-tRNA-FMT_C"/>
</dbReference>
<dbReference type="HAMAP" id="MF_00182">
    <property type="entry name" value="Formyl_trans"/>
    <property type="match status" value="1"/>
</dbReference>
<dbReference type="GO" id="GO:0004479">
    <property type="term" value="F:methionyl-tRNA formyltransferase activity"/>
    <property type="evidence" value="ECO:0007669"/>
    <property type="project" value="UniProtKB-UniRule"/>
</dbReference>
<evidence type="ECO:0000256" key="2">
    <source>
        <dbReference type="ARBA" id="ARBA00012261"/>
    </source>
</evidence>
<dbReference type="NCBIfam" id="TIGR00460">
    <property type="entry name" value="fmt"/>
    <property type="match status" value="1"/>
</dbReference>
<protein>
    <recommendedName>
        <fullName evidence="2 5">Methionyl-tRNA formyltransferase</fullName>
        <ecNumber evidence="2 5">2.1.2.9</ecNumber>
    </recommendedName>
</protein>
<dbReference type="InterPro" id="IPR005794">
    <property type="entry name" value="Fmt"/>
</dbReference>
<dbReference type="AlphaFoldDB" id="A0A031G1J7"/>
<dbReference type="PANTHER" id="PTHR11138:SF5">
    <property type="entry name" value="METHIONYL-TRNA FORMYLTRANSFERASE, MITOCHONDRIAL"/>
    <property type="match status" value="1"/>
</dbReference>
<keyword evidence="3 5" id="KW-0808">Transferase</keyword>
<feature type="binding site" evidence="5">
    <location>
        <begin position="108"/>
        <end position="111"/>
    </location>
    <ligand>
        <name>(6S)-5,6,7,8-tetrahydrofolate</name>
        <dbReference type="ChEBI" id="CHEBI:57453"/>
    </ligand>
</feature>